<protein>
    <submittedName>
        <fullName evidence="4">SGNH/GDSL hydrolase family protein</fullName>
    </submittedName>
</protein>
<evidence type="ECO:0000313" key="4">
    <source>
        <dbReference type="EMBL" id="QPI50942.1"/>
    </source>
</evidence>
<evidence type="ECO:0000256" key="1">
    <source>
        <dbReference type="SAM" id="MobiDB-lite"/>
    </source>
</evidence>
<feature type="domain" description="SGNH hydrolase-type esterase" evidence="3">
    <location>
        <begin position="192"/>
        <end position="388"/>
    </location>
</feature>
<dbReference type="GO" id="GO:0016787">
    <property type="term" value="F:hydrolase activity"/>
    <property type="evidence" value="ECO:0007669"/>
    <property type="project" value="UniProtKB-KW"/>
</dbReference>
<keyword evidence="2" id="KW-0732">Signal</keyword>
<sequence length="421" mass="44382">MKHFLNALLLSLTFSTSAHGAENAHWSAAWTAVPDSPGPALTAQTIRQVVRTSIAGSKVRIRLSNLYGTTPVTLGPVHLGAHAGGAQVQAGTDHPLTFAGKQTVTIATGDSVLSDSVDMQVPALRNLVVSIYLPQQIGVSTIHGAGMQTAFMTTAGDLTAAQSFSAEQTDDSRYFLTDVEVLPALASRTFVVLGDSITDGIGSANDSNARWTDALATRLQGDPRLASIAVVNAGIAGNRLLNDAAEPFVGPSALSRFKRDVLDKPGVHWVLVHEGINDITAAQMLTAAKDQVSAAQIIGGMQTMTARARKNGVKVWGGTLLPFEGTQRFYSEAAEAKRQAVNAWIRSPGAFDAVVDFDLALRDPVHPGRLQPDFDSGDHLHPNEAGYRMMANASDLRLLVAQPQPSDGGRKTIPAGSAAGR</sequence>
<dbReference type="RefSeq" id="WP_206090596.1">
    <property type="nucleotide sequence ID" value="NZ_CP065053.1"/>
</dbReference>
<organism evidence="4 5">
    <name type="scientific">Massilia antarctica</name>
    <dbReference type="NCBI Taxonomy" id="2765360"/>
    <lineage>
        <taxon>Bacteria</taxon>
        <taxon>Pseudomonadati</taxon>
        <taxon>Pseudomonadota</taxon>
        <taxon>Betaproteobacteria</taxon>
        <taxon>Burkholderiales</taxon>
        <taxon>Oxalobacteraceae</taxon>
        <taxon>Telluria group</taxon>
        <taxon>Massilia</taxon>
    </lineage>
</organism>
<dbReference type="Gene3D" id="3.40.50.1110">
    <property type="entry name" value="SGNH hydrolase"/>
    <property type="match status" value="1"/>
</dbReference>
<dbReference type="PANTHER" id="PTHR43784:SF2">
    <property type="entry name" value="GDSL-LIKE LIPASE_ACYLHYDROLASE, PUTATIVE (AFU_ORTHOLOGUE AFUA_2G00820)-RELATED"/>
    <property type="match status" value="1"/>
</dbReference>
<accession>A0AA49A9N0</accession>
<feature type="chain" id="PRO_5046921833" evidence="2">
    <location>
        <begin position="21"/>
        <end position="421"/>
    </location>
</feature>
<keyword evidence="4" id="KW-0378">Hydrolase</keyword>
<keyword evidence="5" id="KW-1185">Reference proteome</keyword>
<dbReference type="PANTHER" id="PTHR43784">
    <property type="entry name" value="GDSL-LIKE LIPASE/ACYLHYDROLASE, PUTATIVE (AFU_ORTHOLOGUE AFUA_2G00820)-RELATED"/>
    <property type="match status" value="1"/>
</dbReference>
<gene>
    <name evidence="4" type="ORF">IV454_05115</name>
</gene>
<name>A0AA49A9N0_9BURK</name>
<proteinExistence type="predicted"/>
<dbReference type="SUPFAM" id="SSF52266">
    <property type="entry name" value="SGNH hydrolase"/>
    <property type="match status" value="1"/>
</dbReference>
<evidence type="ECO:0000313" key="5">
    <source>
        <dbReference type="Proteomes" id="UP000662888"/>
    </source>
</evidence>
<dbReference type="InterPro" id="IPR053140">
    <property type="entry name" value="GDSL_Rv0518-like"/>
</dbReference>
<dbReference type="CDD" id="cd01830">
    <property type="entry name" value="XynE_like"/>
    <property type="match status" value="1"/>
</dbReference>
<dbReference type="InterPro" id="IPR013830">
    <property type="entry name" value="SGNH_hydro"/>
</dbReference>
<dbReference type="Pfam" id="PF13472">
    <property type="entry name" value="Lipase_GDSL_2"/>
    <property type="match status" value="1"/>
</dbReference>
<dbReference type="InterPro" id="IPR036514">
    <property type="entry name" value="SGNH_hydro_sf"/>
</dbReference>
<evidence type="ECO:0000259" key="3">
    <source>
        <dbReference type="Pfam" id="PF13472"/>
    </source>
</evidence>
<feature type="signal peptide" evidence="2">
    <location>
        <begin position="1"/>
        <end position="20"/>
    </location>
</feature>
<dbReference type="EMBL" id="CP065053">
    <property type="protein sequence ID" value="QPI50942.1"/>
    <property type="molecule type" value="Genomic_DNA"/>
</dbReference>
<evidence type="ECO:0000256" key="2">
    <source>
        <dbReference type="SAM" id="SignalP"/>
    </source>
</evidence>
<dbReference type="Proteomes" id="UP000662888">
    <property type="component" value="Chromosome"/>
</dbReference>
<feature type="region of interest" description="Disordered" evidence="1">
    <location>
        <begin position="402"/>
        <end position="421"/>
    </location>
</feature>
<reference evidence="4 5" key="1">
    <citation type="submission" date="2020-11" db="EMBL/GenBank/DDBJ databases">
        <authorList>
            <person name="Sun Q."/>
        </authorList>
    </citation>
    <scope>NUCLEOTIDE SEQUENCE [LARGE SCALE GENOMIC DNA]</scope>
    <source>
        <strain evidence="4 5">P8398</strain>
    </source>
</reference>